<dbReference type="Proteomes" id="UP000677457">
    <property type="component" value="Unassembled WGS sequence"/>
</dbReference>
<gene>
    <name evidence="4" type="ORF">FB564_3875</name>
    <name evidence="3" type="ORF">Sar04_34390</name>
</gene>
<proteinExistence type="predicted"/>
<feature type="region of interest" description="Disordered" evidence="1">
    <location>
        <begin position="153"/>
        <end position="196"/>
    </location>
</feature>
<name>A0A542XS85_SALAC</name>
<dbReference type="GeneID" id="93773048"/>
<sequence>MEGVVQVVIMLAIGGAAGAASFTHVHNVAAAHGQPGWLAWADAIVLELMSIASGLELRRRKRAHTSTVFPATVLACAVTLSLAAQVVEAEPSVIGWVAAAVPALGFLVMVKIALGRTSAVTPAPAVAVVDYQPDEAGRTVPDNGLNETVRSAVTAGERSRTRTVRSPDARRRYGGRNRQRADRGPSAQPSADVGELLPAARKVRDRLTANGQALTRAELAEALRAAGHTVSNTRVSELLKTLKAESSAPPELIVEPVMPTNPTPSPLSPDRRNVGGAVAPAPVDPDGSNPFLPHSYPSRNQTWSCWIRARFGAHDRAMWVLRGCSGGFGAPSIRWTERHTASVKSRPDWE</sequence>
<evidence type="ECO:0000313" key="3">
    <source>
        <dbReference type="EMBL" id="GIM86703.1"/>
    </source>
</evidence>
<dbReference type="RefSeq" id="WP_249039847.1">
    <property type="nucleotide sequence ID" value="NZ_BOQM01000027.1"/>
</dbReference>
<keyword evidence="2" id="KW-0472">Membrane</keyword>
<evidence type="ECO:0000256" key="1">
    <source>
        <dbReference type="SAM" id="MobiDB-lite"/>
    </source>
</evidence>
<comment type="caution">
    <text evidence="4">The sequence shown here is derived from an EMBL/GenBank/DDBJ whole genome shotgun (WGS) entry which is preliminary data.</text>
</comment>
<protein>
    <submittedName>
        <fullName evidence="4">Uncharacterized protein DUF2637</fullName>
    </submittedName>
</protein>
<evidence type="ECO:0000313" key="4">
    <source>
        <dbReference type="EMBL" id="TQL38672.1"/>
    </source>
</evidence>
<dbReference type="InterPro" id="IPR021235">
    <property type="entry name" value="DUF2637"/>
</dbReference>
<keyword evidence="2" id="KW-1133">Transmembrane helix</keyword>
<dbReference type="Pfam" id="PF10935">
    <property type="entry name" value="DUF2637"/>
    <property type="match status" value="1"/>
</dbReference>
<keyword evidence="2" id="KW-0812">Transmembrane</keyword>
<reference evidence="4 5" key="1">
    <citation type="submission" date="2019-06" db="EMBL/GenBank/DDBJ databases">
        <title>Sequencing the genomes of 1000 actinobacteria strains.</title>
        <authorList>
            <person name="Klenk H.-P."/>
        </authorList>
    </citation>
    <scope>NUCLEOTIDE SEQUENCE [LARGE SCALE GENOMIC DNA]</scope>
    <source>
        <strain evidence="4 5">DSM 44819</strain>
    </source>
</reference>
<evidence type="ECO:0000313" key="6">
    <source>
        <dbReference type="Proteomes" id="UP000677457"/>
    </source>
</evidence>
<accession>A0A542XS85</accession>
<reference evidence="3 6" key="2">
    <citation type="submission" date="2021-03" db="EMBL/GenBank/DDBJ databases">
        <title>Whole genome shotgun sequence of Salinispora arenicola NBRC 105043.</title>
        <authorList>
            <person name="Komaki H."/>
            <person name="Tamura T."/>
        </authorList>
    </citation>
    <scope>NUCLEOTIDE SEQUENCE [LARGE SCALE GENOMIC DNA]</scope>
    <source>
        <strain evidence="3 6">NBRC 105043</strain>
    </source>
</reference>
<organism evidence="4 5">
    <name type="scientific">Salinispora arenicola</name>
    <dbReference type="NCBI Taxonomy" id="168697"/>
    <lineage>
        <taxon>Bacteria</taxon>
        <taxon>Bacillati</taxon>
        <taxon>Actinomycetota</taxon>
        <taxon>Actinomycetes</taxon>
        <taxon>Micromonosporales</taxon>
        <taxon>Micromonosporaceae</taxon>
        <taxon>Salinispora</taxon>
    </lineage>
</organism>
<dbReference type="EMBL" id="VFOL01000001">
    <property type="protein sequence ID" value="TQL38672.1"/>
    <property type="molecule type" value="Genomic_DNA"/>
</dbReference>
<dbReference type="Proteomes" id="UP000315983">
    <property type="component" value="Unassembled WGS sequence"/>
</dbReference>
<feature type="transmembrane region" description="Helical" evidence="2">
    <location>
        <begin position="93"/>
        <end position="114"/>
    </location>
</feature>
<feature type="transmembrane region" description="Helical" evidence="2">
    <location>
        <begin position="37"/>
        <end position="55"/>
    </location>
</feature>
<dbReference type="AlphaFoldDB" id="A0A542XS85"/>
<evidence type="ECO:0000256" key="2">
    <source>
        <dbReference type="SAM" id="Phobius"/>
    </source>
</evidence>
<evidence type="ECO:0000313" key="5">
    <source>
        <dbReference type="Proteomes" id="UP000315983"/>
    </source>
</evidence>
<feature type="transmembrane region" description="Helical" evidence="2">
    <location>
        <begin position="67"/>
        <end position="87"/>
    </location>
</feature>
<keyword evidence="6" id="KW-1185">Reference proteome</keyword>
<dbReference type="EMBL" id="BOQM01000027">
    <property type="protein sequence ID" value="GIM86703.1"/>
    <property type="molecule type" value="Genomic_DNA"/>
</dbReference>
<feature type="compositionally biased region" description="Basic and acidic residues" evidence="1">
    <location>
        <begin position="157"/>
        <end position="171"/>
    </location>
</feature>